<gene>
    <name evidence="1" type="ORF">E2C01_011845</name>
</gene>
<reference evidence="1 2" key="1">
    <citation type="submission" date="2019-05" db="EMBL/GenBank/DDBJ databases">
        <title>Another draft genome of Portunus trituberculatus and its Hox gene families provides insights of decapod evolution.</title>
        <authorList>
            <person name="Jeong J.-H."/>
            <person name="Song I."/>
            <person name="Kim S."/>
            <person name="Choi T."/>
            <person name="Kim D."/>
            <person name="Ryu S."/>
            <person name="Kim W."/>
        </authorList>
    </citation>
    <scope>NUCLEOTIDE SEQUENCE [LARGE SCALE GENOMIC DNA]</scope>
    <source>
        <tissue evidence="1">Muscle</tissue>
    </source>
</reference>
<sequence length="63" mass="7207">MNQFICPLHFLQPTLQQGMKVQATANTFTAVSSPAQGHEKLQLKGRGERQLILQQENHRHEIK</sequence>
<organism evidence="1 2">
    <name type="scientific">Portunus trituberculatus</name>
    <name type="common">Swimming crab</name>
    <name type="synonym">Neptunus trituberculatus</name>
    <dbReference type="NCBI Taxonomy" id="210409"/>
    <lineage>
        <taxon>Eukaryota</taxon>
        <taxon>Metazoa</taxon>
        <taxon>Ecdysozoa</taxon>
        <taxon>Arthropoda</taxon>
        <taxon>Crustacea</taxon>
        <taxon>Multicrustacea</taxon>
        <taxon>Malacostraca</taxon>
        <taxon>Eumalacostraca</taxon>
        <taxon>Eucarida</taxon>
        <taxon>Decapoda</taxon>
        <taxon>Pleocyemata</taxon>
        <taxon>Brachyura</taxon>
        <taxon>Eubrachyura</taxon>
        <taxon>Portunoidea</taxon>
        <taxon>Portunidae</taxon>
        <taxon>Portuninae</taxon>
        <taxon>Portunus</taxon>
    </lineage>
</organism>
<protein>
    <submittedName>
        <fullName evidence="1">Uncharacterized protein</fullName>
    </submittedName>
</protein>
<evidence type="ECO:0000313" key="1">
    <source>
        <dbReference type="EMBL" id="MPC18946.1"/>
    </source>
</evidence>
<dbReference type="EMBL" id="VSRR010000724">
    <property type="protein sequence ID" value="MPC18946.1"/>
    <property type="molecule type" value="Genomic_DNA"/>
</dbReference>
<comment type="caution">
    <text evidence="1">The sequence shown here is derived from an EMBL/GenBank/DDBJ whole genome shotgun (WGS) entry which is preliminary data.</text>
</comment>
<dbReference type="Proteomes" id="UP000324222">
    <property type="component" value="Unassembled WGS sequence"/>
</dbReference>
<evidence type="ECO:0000313" key="2">
    <source>
        <dbReference type="Proteomes" id="UP000324222"/>
    </source>
</evidence>
<keyword evidence="2" id="KW-1185">Reference proteome</keyword>
<accession>A0A5B7DCY0</accession>
<dbReference type="AlphaFoldDB" id="A0A5B7DCY0"/>
<proteinExistence type="predicted"/>
<name>A0A5B7DCY0_PORTR</name>